<evidence type="ECO:0000256" key="4">
    <source>
        <dbReference type="ARBA" id="ARBA00023002"/>
    </source>
</evidence>
<evidence type="ECO:0000256" key="3">
    <source>
        <dbReference type="ARBA" id="ARBA00022989"/>
    </source>
</evidence>
<organism evidence="10 11">
    <name type="scientific">Schleiferia thermophila</name>
    <dbReference type="NCBI Taxonomy" id="884107"/>
    <lineage>
        <taxon>Bacteria</taxon>
        <taxon>Pseudomonadati</taxon>
        <taxon>Bacteroidota</taxon>
        <taxon>Flavobacteriia</taxon>
        <taxon>Flavobacteriales</taxon>
        <taxon>Schleiferiaceae</taxon>
        <taxon>Schleiferia</taxon>
    </lineage>
</organism>
<evidence type="ECO:0000256" key="7">
    <source>
        <dbReference type="SAM" id="MobiDB-lite"/>
    </source>
</evidence>
<accession>A0A369A717</accession>
<feature type="domain" description="Fatty acid hydroxylase" evidence="9">
    <location>
        <begin position="79"/>
        <end position="214"/>
    </location>
</feature>
<keyword evidence="11" id="KW-1185">Reference proteome</keyword>
<keyword evidence="4" id="KW-0560">Oxidoreductase</keyword>
<keyword evidence="6 8" id="KW-0472">Membrane</keyword>
<dbReference type="GO" id="GO:0050479">
    <property type="term" value="F:glyceryl-ether monooxygenase activity"/>
    <property type="evidence" value="ECO:0007669"/>
    <property type="project" value="TreeGrafter"/>
</dbReference>
<feature type="region of interest" description="Disordered" evidence="7">
    <location>
        <begin position="283"/>
        <end position="306"/>
    </location>
</feature>
<dbReference type="GO" id="GO:0016020">
    <property type="term" value="C:membrane"/>
    <property type="evidence" value="ECO:0007669"/>
    <property type="project" value="GOC"/>
</dbReference>
<dbReference type="GO" id="GO:0008610">
    <property type="term" value="P:lipid biosynthetic process"/>
    <property type="evidence" value="ECO:0007669"/>
    <property type="project" value="InterPro"/>
</dbReference>
<comment type="subcellular location">
    <subcellularLocation>
        <location evidence="1">Endomembrane system</location>
        <topology evidence="1">Multi-pass membrane protein</topology>
    </subcellularLocation>
</comment>
<dbReference type="InterPro" id="IPR006694">
    <property type="entry name" value="Fatty_acid_hydroxylase"/>
</dbReference>
<feature type="transmembrane region" description="Helical" evidence="8">
    <location>
        <begin position="43"/>
        <end position="64"/>
    </location>
</feature>
<keyword evidence="2 8" id="KW-0812">Transmembrane</keyword>
<dbReference type="PANTHER" id="PTHR21624:SF1">
    <property type="entry name" value="ALKYLGLYCEROL MONOOXYGENASE"/>
    <property type="match status" value="1"/>
</dbReference>
<dbReference type="GO" id="GO:0005506">
    <property type="term" value="F:iron ion binding"/>
    <property type="evidence" value="ECO:0007669"/>
    <property type="project" value="InterPro"/>
</dbReference>
<dbReference type="RefSeq" id="WP_037361285.1">
    <property type="nucleotide sequence ID" value="NZ_BHZF01000001.1"/>
</dbReference>
<sequence>MPNLIHYAIPGFVVLVLAELIFSELKKKHLYETKDTISSLSMGIGNVIVNLLGKAIALGVYFFIWQFRWIDLGFDWWVWCLIVLADDFTYYWYHRLSHEVRYLWASHVVHHSSRRYNLSTALRQTWTGTVSGGFLFWAWLPLVGFHPIMVLTMQSINLLYQFWIHTEVIDKLPGWFEWIFNTPSHHRVHHSSQPDYLDRNHAGIFIIWDRIFGTFVAEKQKPVYGLTKNINTYNPLKIAFHEWADLWRDVRNAPDFKSALMYLFGPPGWSHDGSRLTSKQIRQLAANRSKPNTHGEKSSSGIFTFH</sequence>
<name>A0A369A717_9FLAO</name>
<reference evidence="10 11" key="1">
    <citation type="submission" date="2018-07" db="EMBL/GenBank/DDBJ databases">
        <title>Genomic Encyclopedia of Type Strains, Phase IV (KMG-IV): sequencing the most valuable type-strain genomes for metagenomic binning, comparative biology and taxonomic classification.</title>
        <authorList>
            <person name="Goeker M."/>
        </authorList>
    </citation>
    <scope>NUCLEOTIDE SEQUENCE [LARGE SCALE GENOMIC DNA]</scope>
    <source>
        <strain evidence="10 11">DSM 21410</strain>
    </source>
</reference>
<dbReference type="Pfam" id="PF04116">
    <property type="entry name" value="FA_hydroxylase"/>
    <property type="match status" value="1"/>
</dbReference>
<keyword evidence="5" id="KW-0443">Lipid metabolism</keyword>
<proteinExistence type="predicted"/>
<evidence type="ECO:0000313" key="11">
    <source>
        <dbReference type="Proteomes" id="UP000253517"/>
    </source>
</evidence>
<evidence type="ECO:0000256" key="1">
    <source>
        <dbReference type="ARBA" id="ARBA00004127"/>
    </source>
</evidence>
<comment type="caution">
    <text evidence="10">The sequence shown here is derived from an EMBL/GenBank/DDBJ whole genome shotgun (WGS) entry which is preliminary data.</text>
</comment>
<evidence type="ECO:0000256" key="8">
    <source>
        <dbReference type="SAM" id="Phobius"/>
    </source>
</evidence>
<dbReference type="EMBL" id="QPJS01000001">
    <property type="protein sequence ID" value="RCX05079.1"/>
    <property type="molecule type" value="Genomic_DNA"/>
</dbReference>
<dbReference type="InterPro" id="IPR051689">
    <property type="entry name" value="Sterol_desaturase/TMEM195"/>
</dbReference>
<protein>
    <submittedName>
        <fullName evidence="10">Sterol desaturase/sphingolipid hydroxylase (Fatty acid hydroxylase superfamily)</fullName>
    </submittedName>
</protein>
<dbReference type="AlphaFoldDB" id="A0A369A717"/>
<dbReference type="PANTHER" id="PTHR21624">
    <property type="entry name" value="STEROL DESATURASE-RELATED PROTEIN"/>
    <property type="match status" value="1"/>
</dbReference>
<gene>
    <name evidence="10" type="ORF">DES35_101359</name>
</gene>
<evidence type="ECO:0000256" key="2">
    <source>
        <dbReference type="ARBA" id="ARBA00022692"/>
    </source>
</evidence>
<keyword evidence="3 8" id="KW-1133">Transmembrane helix</keyword>
<feature type="transmembrane region" description="Helical" evidence="8">
    <location>
        <begin position="76"/>
        <end position="93"/>
    </location>
</feature>
<evidence type="ECO:0000256" key="5">
    <source>
        <dbReference type="ARBA" id="ARBA00023098"/>
    </source>
</evidence>
<dbReference type="GO" id="GO:0012505">
    <property type="term" value="C:endomembrane system"/>
    <property type="evidence" value="ECO:0007669"/>
    <property type="project" value="UniProtKB-SubCell"/>
</dbReference>
<feature type="transmembrane region" description="Helical" evidence="8">
    <location>
        <begin position="6"/>
        <end position="22"/>
    </location>
</feature>
<evidence type="ECO:0000313" key="10">
    <source>
        <dbReference type="EMBL" id="RCX05079.1"/>
    </source>
</evidence>
<dbReference type="Proteomes" id="UP000253517">
    <property type="component" value="Unassembled WGS sequence"/>
</dbReference>
<dbReference type="GO" id="GO:0006643">
    <property type="term" value="P:membrane lipid metabolic process"/>
    <property type="evidence" value="ECO:0007669"/>
    <property type="project" value="TreeGrafter"/>
</dbReference>
<evidence type="ECO:0000256" key="6">
    <source>
        <dbReference type="ARBA" id="ARBA00023136"/>
    </source>
</evidence>
<evidence type="ECO:0000259" key="9">
    <source>
        <dbReference type="Pfam" id="PF04116"/>
    </source>
</evidence>